<keyword evidence="4" id="KW-1185">Reference proteome</keyword>
<reference evidence="4" key="3">
    <citation type="journal article" date="2019" name="Int. J. Syst. Evol. Microbiol.">
        <title>The Global Catalogue of Microorganisms (GCM) 10K type strain sequencing project: providing services to taxonomists for standard genome sequencing and annotation.</title>
        <authorList>
            <consortium name="The Broad Institute Genomics Platform"/>
            <consortium name="The Broad Institute Genome Sequencing Center for Infectious Disease"/>
            <person name="Wu L."/>
            <person name="Ma J."/>
        </authorList>
    </citation>
    <scope>NUCLEOTIDE SEQUENCE [LARGE SCALE GENOMIC DNA]</scope>
    <source>
        <strain evidence="4">KCTC 62575</strain>
    </source>
</reference>
<dbReference type="Pfam" id="PF13591">
    <property type="entry name" value="MerR_2"/>
    <property type="match status" value="1"/>
</dbReference>
<reference evidence="1" key="1">
    <citation type="journal article" date="2014" name="Int. J. Syst. Evol. Microbiol.">
        <title>Complete genome of a new Firmicutes species belonging to the dominant human colonic microbiota ('Ruminococcus bicirculans') reveals two chromosomes and a selective capacity to utilize plant glucans.</title>
        <authorList>
            <consortium name="NISC Comparative Sequencing Program"/>
            <person name="Wegmann U."/>
            <person name="Louis P."/>
            <person name="Goesmann A."/>
            <person name="Henrissat B."/>
            <person name="Duncan S.H."/>
            <person name="Flint H.J."/>
        </authorList>
    </citation>
    <scope>NUCLEOTIDE SEQUENCE</scope>
    <source>
        <strain evidence="1">KCTC 62575</strain>
    </source>
</reference>
<dbReference type="Gene3D" id="1.10.1660.10">
    <property type="match status" value="1"/>
</dbReference>
<dbReference type="RefSeq" id="WP_107009219.1">
    <property type="nucleotide sequence ID" value="NZ_JBHRSF010000102.1"/>
</dbReference>
<evidence type="ECO:0000313" key="2">
    <source>
        <dbReference type="EMBL" id="RFC82666.1"/>
    </source>
</evidence>
<proteinExistence type="predicted"/>
<gene>
    <name evidence="1" type="ORF">ACFODO_17365</name>
    <name evidence="2" type="ORF">C9E89_015390</name>
</gene>
<reference evidence="2 3" key="2">
    <citation type="submission" date="2018-08" db="EMBL/GenBank/DDBJ databases">
        <title>The draft genome of Acinetobacter sichuanensis strain WCHAc060041.</title>
        <authorList>
            <person name="Qin J."/>
            <person name="Feng Y."/>
            <person name="Zong Z."/>
        </authorList>
    </citation>
    <scope>NUCLEOTIDE SEQUENCE [LARGE SCALE GENOMIC DNA]</scope>
    <source>
        <strain evidence="2 3">WCHAc060041</strain>
    </source>
</reference>
<name>A0A371YMF8_9GAMM</name>
<dbReference type="Proteomes" id="UP000240957">
    <property type="component" value="Unassembled WGS sequence"/>
</dbReference>
<reference evidence="1" key="4">
    <citation type="submission" date="2024-09" db="EMBL/GenBank/DDBJ databases">
        <authorList>
            <person name="Sun Q."/>
            <person name="Mori K."/>
        </authorList>
    </citation>
    <scope>NUCLEOTIDE SEQUENCE</scope>
    <source>
        <strain evidence="1">KCTC 62575</strain>
    </source>
</reference>
<organism evidence="2 3">
    <name type="scientific">Acinetobacter sichuanensis</name>
    <dbReference type="NCBI Taxonomy" id="2136183"/>
    <lineage>
        <taxon>Bacteria</taxon>
        <taxon>Pseudomonadati</taxon>
        <taxon>Pseudomonadota</taxon>
        <taxon>Gammaproteobacteria</taxon>
        <taxon>Moraxellales</taxon>
        <taxon>Moraxellaceae</taxon>
        <taxon>Acinetobacter</taxon>
    </lineage>
</organism>
<evidence type="ECO:0000313" key="3">
    <source>
        <dbReference type="Proteomes" id="UP000240957"/>
    </source>
</evidence>
<protein>
    <submittedName>
        <fullName evidence="1">Chaperone modulator CbpM</fullName>
    </submittedName>
    <submittedName>
        <fullName evidence="2">MerR family transcriptional regulator</fullName>
    </submittedName>
</protein>
<comment type="caution">
    <text evidence="2">The sequence shown here is derived from an EMBL/GenBank/DDBJ whole genome shotgun (WGS) entry which is preliminary data.</text>
</comment>
<accession>A0A371YMF8</accession>
<evidence type="ECO:0000313" key="1">
    <source>
        <dbReference type="EMBL" id="MFC2996985.1"/>
    </source>
</evidence>
<evidence type="ECO:0000313" key="4">
    <source>
        <dbReference type="Proteomes" id="UP001595455"/>
    </source>
</evidence>
<sequence length="111" mass="13155">MTTIHYREIVCNDCQDAEIVDERLCFDLTHFAQACGQSPEWVLQLLEYDILAARPKERIHQFFGEDVARARRAYRLQRDFEASFSAVAMMMDLIDEVQQLRKQTKHLYRSL</sequence>
<dbReference type="Proteomes" id="UP001595455">
    <property type="component" value="Unassembled WGS sequence"/>
</dbReference>
<dbReference type="EMBL" id="JBHRSF010000102">
    <property type="protein sequence ID" value="MFC2996985.1"/>
    <property type="molecule type" value="Genomic_DNA"/>
</dbReference>
<dbReference type="EMBL" id="PYIX02000029">
    <property type="protein sequence ID" value="RFC82666.1"/>
    <property type="molecule type" value="Genomic_DNA"/>
</dbReference>
<dbReference type="AlphaFoldDB" id="A0A371YMF8"/>
<dbReference type="OrthoDB" id="5297409at2"/>